<reference evidence="3" key="1">
    <citation type="journal article" date="2019" name="Int. J. Syst. Evol. Microbiol.">
        <title>The Global Catalogue of Microorganisms (GCM) 10K type strain sequencing project: providing services to taxonomists for standard genome sequencing and annotation.</title>
        <authorList>
            <consortium name="The Broad Institute Genomics Platform"/>
            <consortium name="The Broad Institute Genome Sequencing Center for Infectious Disease"/>
            <person name="Wu L."/>
            <person name="Ma J."/>
        </authorList>
    </citation>
    <scope>NUCLEOTIDE SEQUENCE [LARGE SCALE GENOMIC DNA]</scope>
    <source>
        <strain evidence="3">KCTC 42456</strain>
    </source>
</reference>
<evidence type="ECO:0000313" key="3">
    <source>
        <dbReference type="Proteomes" id="UP001597546"/>
    </source>
</evidence>
<dbReference type="Proteomes" id="UP001597546">
    <property type="component" value="Unassembled WGS sequence"/>
</dbReference>
<evidence type="ECO:0000313" key="2">
    <source>
        <dbReference type="EMBL" id="MFD2732736.1"/>
    </source>
</evidence>
<sequence>MGKLNKPTKKPVDKQAEDEDEDDIVAPKSKKYEDDDDTFDGPLDDIAGFDDLGFDDDDDF</sequence>
<proteinExistence type="predicted"/>
<protein>
    <submittedName>
        <fullName evidence="2">Uncharacterized protein</fullName>
    </submittedName>
</protein>
<keyword evidence="3" id="KW-1185">Reference proteome</keyword>
<evidence type="ECO:0000256" key="1">
    <source>
        <dbReference type="SAM" id="MobiDB-lite"/>
    </source>
</evidence>
<dbReference type="RefSeq" id="WP_379040315.1">
    <property type="nucleotide sequence ID" value="NZ_JBHSKW010000003.1"/>
</dbReference>
<accession>A0ABW5TUF6</accession>
<name>A0ABW5TUF6_9SPHI</name>
<comment type="caution">
    <text evidence="2">The sequence shown here is derived from an EMBL/GenBank/DDBJ whole genome shotgun (WGS) entry which is preliminary data.</text>
</comment>
<dbReference type="EMBL" id="JBHULV010000046">
    <property type="protein sequence ID" value="MFD2732736.1"/>
    <property type="molecule type" value="Genomic_DNA"/>
</dbReference>
<gene>
    <name evidence="2" type="ORF">ACFSSE_13590</name>
</gene>
<feature type="compositionally biased region" description="Acidic residues" evidence="1">
    <location>
        <begin position="34"/>
        <end position="43"/>
    </location>
</feature>
<feature type="region of interest" description="Disordered" evidence="1">
    <location>
        <begin position="1"/>
        <end position="60"/>
    </location>
</feature>
<organism evidence="2 3">
    <name type="scientific">Pedobacter alpinus</name>
    <dbReference type="NCBI Taxonomy" id="1590643"/>
    <lineage>
        <taxon>Bacteria</taxon>
        <taxon>Pseudomonadati</taxon>
        <taxon>Bacteroidota</taxon>
        <taxon>Sphingobacteriia</taxon>
        <taxon>Sphingobacteriales</taxon>
        <taxon>Sphingobacteriaceae</taxon>
        <taxon>Pedobacter</taxon>
    </lineage>
</organism>